<evidence type="ECO:0000256" key="1">
    <source>
        <dbReference type="ARBA" id="ARBA00004651"/>
    </source>
</evidence>
<dbReference type="SUPFAM" id="SSF48452">
    <property type="entry name" value="TPR-like"/>
    <property type="match status" value="1"/>
</dbReference>
<dbReference type="AlphaFoldDB" id="A0A8S2AH32"/>
<dbReference type="Gene3D" id="1.25.40.10">
    <property type="entry name" value="Tetratricopeptide repeat domain"/>
    <property type="match status" value="2"/>
</dbReference>
<dbReference type="Pfam" id="PF12036">
    <property type="entry name" value="DUF3522"/>
    <property type="match status" value="1"/>
</dbReference>
<feature type="repeat" description="PPR" evidence="8">
    <location>
        <begin position="371"/>
        <end position="405"/>
    </location>
</feature>
<feature type="transmembrane region" description="Helical" evidence="9">
    <location>
        <begin position="1068"/>
        <end position="1085"/>
    </location>
</feature>
<dbReference type="Pfam" id="PF12854">
    <property type="entry name" value="PPR_1"/>
    <property type="match status" value="1"/>
</dbReference>
<evidence type="ECO:0000313" key="11">
    <source>
        <dbReference type="EMBL" id="CAE6052810.1"/>
    </source>
</evidence>
<evidence type="ECO:0000256" key="4">
    <source>
        <dbReference type="ARBA" id="ARBA00022692"/>
    </source>
</evidence>
<feature type="transmembrane region" description="Helical" evidence="9">
    <location>
        <begin position="1176"/>
        <end position="1196"/>
    </location>
</feature>
<gene>
    <name evidence="11" type="ORF">AARE701A_LOCUS11555</name>
</gene>
<dbReference type="InterPro" id="IPR000742">
    <property type="entry name" value="EGF"/>
</dbReference>
<name>A0A8S2AH32_ARAAE</name>
<evidence type="ECO:0000256" key="8">
    <source>
        <dbReference type="PROSITE-ProRule" id="PRU00708"/>
    </source>
</evidence>
<evidence type="ECO:0000256" key="2">
    <source>
        <dbReference type="ARBA" id="ARBA00005542"/>
    </source>
</evidence>
<dbReference type="PROSITE" id="PS51375">
    <property type="entry name" value="PPR"/>
    <property type="match status" value="2"/>
</dbReference>
<evidence type="ECO:0000256" key="6">
    <source>
        <dbReference type="ARBA" id="ARBA00022989"/>
    </source>
</evidence>
<organism evidence="11 12">
    <name type="scientific">Arabidopsis arenosa</name>
    <name type="common">Sand rock-cress</name>
    <name type="synonym">Cardaminopsis arenosa</name>
    <dbReference type="NCBI Taxonomy" id="38785"/>
    <lineage>
        <taxon>Eukaryota</taxon>
        <taxon>Viridiplantae</taxon>
        <taxon>Streptophyta</taxon>
        <taxon>Embryophyta</taxon>
        <taxon>Tracheophyta</taxon>
        <taxon>Spermatophyta</taxon>
        <taxon>Magnoliopsida</taxon>
        <taxon>eudicotyledons</taxon>
        <taxon>Gunneridae</taxon>
        <taxon>Pentapetalae</taxon>
        <taxon>rosids</taxon>
        <taxon>malvids</taxon>
        <taxon>Brassicales</taxon>
        <taxon>Brassicaceae</taxon>
        <taxon>Camelineae</taxon>
        <taxon>Arabidopsis</taxon>
    </lineage>
</organism>
<accession>A0A8S2AH32</accession>
<keyword evidence="4 9" id="KW-0812">Transmembrane</keyword>
<evidence type="ECO:0000259" key="10">
    <source>
        <dbReference type="PROSITE" id="PS00022"/>
    </source>
</evidence>
<keyword evidence="3" id="KW-1003">Cell membrane</keyword>
<dbReference type="PANTHER" id="PTHR14319:SF3">
    <property type="entry name" value="TRANSMEMBRANE PROTEIN-LIKE PROTEIN"/>
    <property type="match status" value="1"/>
</dbReference>
<feature type="domain" description="EGF-like" evidence="10">
    <location>
        <begin position="959"/>
        <end position="970"/>
    </location>
</feature>
<evidence type="ECO:0000256" key="5">
    <source>
        <dbReference type="ARBA" id="ARBA00022737"/>
    </source>
</evidence>
<dbReference type="Proteomes" id="UP000682877">
    <property type="component" value="Chromosome 4"/>
</dbReference>
<proteinExistence type="inferred from homology"/>
<dbReference type="PANTHER" id="PTHR14319">
    <property type="entry name" value="FIVE-SPAN TRANSMEMBRANE PROTEIN M83"/>
    <property type="match status" value="1"/>
</dbReference>
<evidence type="ECO:0000256" key="9">
    <source>
        <dbReference type="SAM" id="Phobius"/>
    </source>
</evidence>
<feature type="repeat" description="PPR" evidence="8">
    <location>
        <begin position="134"/>
        <end position="168"/>
    </location>
</feature>
<sequence>MFLRRIILGLSKSSSPISNHNFCTAAATVARYPLGKDIWDLTDELIEEVKPECISLVTGRPLSLRYRVETMIELSDLDGAAELARLAVLKKLRGRPDAVLVCNAVIGAMCDEKRYFDGISLFHYFFNVSNMVPNIASFNLVIKALCDQGRFDDALQLYRHAAPFGADRQTYRLLAEALVKAYDPDEAYNFLDITDAEDDDMLTVILLRGHLAIEDVDDHSQDEWLDWYKGKKAFDWVATTFVDYWFKHGKDEKAIKCYRLIPQGKCLCTTTGNNLLTILLSNGKKTEAWELFNKMMKTNCLDSETVNVMVDECFKKGEFKEAMETFNKSQEGKRMARCYSNTVARLCEHGMVSEAEGLFEEMSSYKDLSPDVATFRSMIGGYVRAGRVDDALNTSRKLAILNLRKVSFYRDPQKVSATMAEISFLVLTTLVVFSWALSIGNCLQDSRLDNYGSFFTVSSFRYPESQVRPYDTRYIRVDLPPWFSSLNVAIESDVDITAKSISKISKSLLPVICFRDGSPPLPDASTNALEGLELGRFFNGSFQGAEDIEISEQCYPMQKNISLRLTNEQISPGAWYIGLFNGIGATRTQGKMIVRSSAFSFSANISVEGCKTATMWGPSCNQTIYPLSCSRFDNQTGSVISCSDSIPSSCLTHAETKTYALDVDGIAEQLVIMASNVKVDSNESYLMCYARFGAIASETLHDYAGDIHKVPLVVNKPKAGRWYIVISLSGRENRFVQGTNSGSRVCFSINVKVLGCPVGKAGPNCGQQIYMLQAVMRRGWLTPFESYYFPVNDASPSGSSTDFPLEPIVSNFSSIPELDTSTWTYFLMNIPQGGSGGHIHFRLTSDSTMQYEVYLRFGGLPTIDDRDYYYVNRTSASRSMFFSLYNSSQEKVDFYILYAREGTWSFGLRQLIDSNTPAASRGPPTLVSLSLERCPRRCSSYGQCRYAFDASGLTSYSFCSCDRTHGGFDCSIEIVSHQEHIVQSIALIASNAAALLPAYWALRQREYPEWVLFTSSGISSALYHACDVGTWCVLSYNVLQFMDFWLSFMAVVGTFVYLSTAGEAVKRTIHTVVAIVTALLALTQATRASNIIIVLAIGSLGLLIGFLVEFVTKYRSYCGSAGFSLNMLNRPRAVKEWFSNLIKTLKKRFRWGFVAAGLVAFTMAAVSFKVETSSSYWIWHSIWHFTIYTSSFFFLCSKIAIVNNENLAHNGADNYELTRQDSLPRN</sequence>
<protein>
    <recommendedName>
        <fullName evidence="10">EGF-like domain-containing protein</fullName>
    </recommendedName>
</protein>
<keyword evidence="7 9" id="KW-0472">Membrane</keyword>
<reference evidence="11" key="1">
    <citation type="submission" date="2021-01" db="EMBL/GenBank/DDBJ databases">
        <authorList>
            <person name="Bezrukov I."/>
        </authorList>
    </citation>
    <scope>NUCLEOTIDE SEQUENCE</scope>
</reference>
<dbReference type="InterPro" id="IPR011990">
    <property type="entry name" value="TPR-like_helical_dom_sf"/>
</dbReference>
<feature type="transmembrane region" description="Helical" evidence="9">
    <location>
        <begin position="1091"/>
        <end position="1111"/>
    </location>
</feature>
<feature type="transmembrane region" description="Helical" evidence="9">
    <location>
        <begin position="1151"/>
        <end position="1170"/>
    </location>
</feature>
<dbReference type="EMBL" id="LR999454">
    <property type="protein sequence ID" value="CAE6052810.1"/>
    <property type="molecule type" value="Genomic_DNA"/>
</dbReference>
<evidence type="ECO:0000256" key="3">
    <source>
        <dbReference type="ARBA" id="ARBA00022475"/>
    </source>
</evidence>
<dbReference type="NCBIfam" id="TIGR00756">
    <property type="entry name" value="PPR"/>
    <property type="match status" value="1"/>
</dbReference>
<keyword evidence="6 9" id="KW-1133">Transmembrane helix</keyword>
<dbReference type="InterPro" id="IPR002885">
    <property type="entry name" value="PPR_rpt"/>
</dbReference>
<dbReference type="Pfam" id="PF01535">
    <property type="entry name" value="PPR"/>
    <property type="match status" value="4"/>
</dbReference>
<feature type="transmembrane region" description="Helical" evidence="9">
    <location>
        <begin position="1044"/>
        <end position="1061"/>
    </location>
</feature>
<keyword evidence="5" id="KW-0677">Repeat</keyword>
<comment type="subcellular location">
    <subcellularLocation>
        <location evidence="1">Cell membrane</location>
        <topology evidence="1">Multi-pass membrane protein</topology>
    </subcellularLocation>
</comment>
<evidence type="ECO:0000256" key="7">
    <source>
        <dbReference type="ARBA" id="ARBA00023136"/>
    </source>
</evidence>
<comment type="similarity">
    <text evidence="2">Belongs to the TMEM8 family.</text>
</comment>
<keyword evidence="12" id="KW-1185">Reference proteome</keyword>
<dbReference type="PROSITE" id="PS00022">
    <property type="entry name" value="EGF_1"/>
    <property type="match status" value="1"/>
</dbReference>
<evidence type="ECO:0000313" key="12">
    <source>
        <dbReference type="Proteomes" id="UP000682877"/>
    </source>
</evidence>
<dbReference type="InterPro" id="IPR021910">
    <property type="entry name" value="NGX6/PGAP6/MYMK"/>
</dbReference>
<dbReference type="GO" id="GO:0005886">
    <property type="term" value="C:plasma membrane"/>
    <property type="evidence" value="ECO:0007669"/>
    <property type="project" value="UniProtKB-SubCell"/>
</dbReference>